<comment type="subcellular location">
    <subcellularLocation>
        <location evidence="1">Cell membrane</location>
        <topology evidence="1">Multi-pass membrane protein</topology>
    </subcellularLocation>
</comment>
<dbReference type="PROSITE" id="PS50850">
    <property type="entry name" value="MFS"/>
    <property type="match status" value="1"/>
</dbReference>
<dbReference type="AlphaFoldDB" id="A0A538SN01"/>
<sequence length="490" mass="52752">MLQQECFELPDHGSILRVETFPARGYSALCTHASVTERITSGPRNLPDMLGWLDNVFPRRALFQRDRRLLHLFLGRVLGSTGFSIVIPFLSLYLHGERGVPMSLVGGIFFFAALAGAVGQVVGGELTDRLGRKAVIVGSQLVRSAAFVGFGVAVLVHAPIFWFSLITALSALAGRAFEPPSGAMVADIATGPARAEYYAILRIGGNLGWAIGPAIGGFLAALSYPTLFLIAAGVLLAAGLFMAFKVEETLPHRVARSLEVQEATTLLPSSTGTAPLARFGFEELGQALRDATFVRYCVISLVLFTVMSQLISTLSVYAVQWAGISKLELGALYTLNGLMVVFLQFPVVRILTPYRMTTALVAGSILYALGYAMMGFAHGMPVLAVSMFVVTMGEIVTTPASMNLVANFSTVQLRGRYMGVYGLFNSFGWSIGPLIGGVMLDLASGRSMLLWTPIGCLALVAAVGYWDLRRRITRTMDLNYEYTTAETATA</sequence>
<dbReference type="PANTHER" id="PTHR23517">
    <property type="entry name" value="RESISTANCE PROTEIN MDTM, PUTATIVE-RELATED-RELATED"/>
    <property type="match status" value="1"/>
</dbReference>
<keyword evidence="3" id="KW-1003">Cell membrane</keyword>
<feature type="transmembrane region" description="Helical" evidence="7">
    <location>
        <begin position="227"/>
        <end position="246"/>
    </location>
</feature>
<evidence type="ECO:0000256" key="7">
    <source>
        <dbReference type="SAM" id="Phobius"/>
    </source>
</evidence>
<evidence type="ECO:0000259" key="8">
    <source>
        <dbReference type="PROSITE" id="PS50850"/>
    </source>
</evidence>
<dbReference type="InterPro" id="IPR036259">
    <property type="entry name" value="MFS_trans_sf"/>
</dbReference>
<evidence type="ECO:0000256" key="3">
    <source>
        <dbReference type="ARBA" id="ARBA00022475"/>
    </source>
</evidence>
<evidence type="ECO:0000313" key="10">
    <source>
        <dbReference type="Proteomes" id="UP000319829"/>
    </source>
</evidence>
<feature type="transmembrane region" description="Helical" evidence="7">
    <location>
        <begin position="448"/>
        <end position="466"/>
    </location>
</feature>
<feature type="transmembrane region" description="Helical" evidence="7">
    <location>
        <begin position="69"/>
        <end position="94"/>
    </location>
</feature>
<keyword evidence="6 7" id="KW-0472">Membrane</keyword>
<proteinExistence type="predicted"/>
<protein>
    <submittedName>
        <fullName evidence="9">MFS transporter</fullName>
    </submittedName>
</protein>
<keyword evidence="4 7" id="KW-0812">Transmembrane</keyword>
<dbReference type="InterPro" id="IPR050171">
    <property type="entry name" value="MFS_Transporters"/>
</dbReference>
<dbReference type="PANTHER" id="PTHR23517:SF2">
    <property type="entry name" value="MULTIDRUG RESISTANCE PROTEIN MDTH"/>
    <property type="match status" value="1"/>
</dbReference>
<evidence type="ECO:0000256" key="1">
    <source>
        <dbReference type="ARBA" id="ARBA00004651"/>
    </source>
</evidence>
<evidence type="ECO:0000313" key="9">
    <source>
        <dbReference type="EMBL" id="TMQ52737.1"/>
    </source>
</evidence>
<organism evidence="9 10">
    <name type="scientific">Eiseniibacteriota bacterium</name>
    <dbReference type="NCBI Taxonomy" id="2212470"/>
    <lineage>
        <taxon>Bacteria</taxon>
        <taxon>Candidatus Eiseniibacteriota</taxon>
    </lineage>
</organism>
<feature type="transmembrane region" description="Helical" evidence="7">
    <location>
        <begin position="383"/>
        <end position="406"/>
    </location>
</feature>
<dbReference type="InterPro" id="IPR001958">
    <property type="entry name" value="Tet-R_TetA/multi-R_MdtG-like"/>
</dbReference>
<keyword evidence="2" id="KW-0813">Transport</keyword>
<evidence type="ECO:0000256" key="4">
    <source>
        <dbReference type="ARBA" id="ARBA00022692"/>
    </source>
</evidence>
<comment type="caution">
    <text evidence="9">The sequence shown here is derived from an EMBL/GenBank/DDBJ whole genome shotgun (WGS) entry which is preliminary data.</text>
</comment>
<dbReference type="Pfam" id="PF07690">
    <property type="entry name" value="MFS_1"/>
    <property type="match status" value="1"/>
</dbReference>
<feature type="transmembrane region" description="Helical" evidence="7">
    <location>
        <begin position="331"/>
        <end position="351"/>
    </location>
</feature>
<dbReference type="GO" id="GO:0005886">
    <property type="term" value="C:plasma membrane"/>
    <property type="evidence" value="ECO:0007669"/>
    <property type="project" value="UniProtKB-SubCell"/>
</dbReference>
<feature type="transmembrane region" description="Helical" evidence="7">
    <location>
        <begin position="418"/>
        <end position="436"/>
    </location>
</feature>
<dbReference type="CDD" id="cd17329">
    <property type="entry name" value="MFS_MdtH_MDR_like"/>
    <property type="match status" value="1"/>
</dbReference>
<dbReference type="SUPFAM" id="SSF103473">
    <property type="entry name" value="MFS general substrate transporter"/>
    <property type="match status" value="1"/>
</dbReference>
<evidence type="ECO:0000256" key="2">
    <source>
        <dbReference type="ARBA" id="ARBA00022448"/>
    </source>
</evidence>
<dbReference type="Gene3D" id="1.20.1250.20">
    <property type="entry name" value="MFS general substrate transporter like domains"/>
    <property type="match status" value="2"/>
</dbReference>
<keyword evidence="5 7" id="KW-1133">Transmembrane helix</keyword>
<feature type="transmembrane region" description="Helical" evidence="7">
    <location>
        <begin position="293"/>
        <end position="319"/>
    </location>
</feature>
<name>A0A538SN01_UNCEI</name>
<feature type="domain" description="Major facilitator superfamily (MFS) profile" evidence="8">
    <location>
        <begin position="68"/>
        <end position="470"/>
    </location>
</feature>
<dbReference type="EMBL" id="VBOU01000094">
    <property type="protein sequence ID" value="TMQ52737.1"/>
    <property type="molecule type" value="Genomic_DNA"/>
</dbReference>
<dbReference type="Proteomes" id="UP000319829">
    <property type="component" value="Unassembled WGS sequence"/>
</dbReference>
<feature type="transmembrane region" description="Helical" evidence="7">
    <location>
        <begin position="100"/>
        <end position="122"/>
    </location>
</feature>
<feature type="transmembrane region" description="Helical" evidence="7">
    <location>
        <begin position="358"/>
        <end position="377"/>
    </location>
</feature>
<gene>
    <name evidence="9" type="ORF">E6K74_11375</name>
</gene>
<reference evidence="9 10" key="1">
    <citation type="journal article" date="2019" name="Nat. Microbiol.">
        <title>Mediterranean grassland soil C-N compound turnover is dependent on rainfall and depth, and is mediated by genomically divergent microorganisms.</title>
        <authorList>
            <person name="Diamond S."/>
            <person name="Andeer P.F."/>
            <person name="Li Z."/>
            <person name="Crits-Christoph A."/>
            <person name="Burstein D."/>
            <person name="Anantharaman K."/>
            <person name="Lane K.R."/>
            <person name="Thomas B.C."/>
            <person name="Pan C."/>
            <person name="Northen T.R."/>
            <person name="Banfield J.F."/>
        </authorList>
    </citation>
    <scope>NUCLEOTIDE SEQUENCE [LARGE SCALE GENOMIC DNA]</scope>
    <source>
        <strain evidence="9">WS_4</strain>
    </source>
</reference>
<dbReference type="GO" id="GO:0022857">
    <property type="term" value="F:transmembrane transporter activity"/>
    <property type="evidence" value="ECO:0007669"/>
    <property type="project" value="InterPro"/>
</dbReference>
<evidence type="ECO:0000256" key="6">
    <source>
        <dbReference type="ARBA" id="ARBA00023136"/>
    </source>
</evidence>
<evidence type="ECO:0000256" key="5">
    <source>
        <dbReference type="ARBA" id="ARBA00022989"/>
    </source>
</evidence>
<dbReference type="InterPro" id="IPR011701">
    <property type="entry name" value="MFS"/>
</dbReference>
<dbReference type="InterPro" id="IPR020846">
    <property type="entry name" value="MFS_dom"/>
</dbReference>
<accession>A0A538SN01</accession>
<dbReference type="PRINTS" id="PR01035">
    <property type="entry name" value="TCRTETA"/>
</dbReference>